<dbReference type="GO" id="GO:0008080">
    <property type="term" value="F:N-acetyltransferase activity"/>
    <property type="evidence" value="ECO:0007669"/>
    <property type="project" value="TreeGrafter"/>
</dbReference>
<sequence>MQFYKSWSLLFLSFTSIQTDAFSTSLFTRNQNLLSENCRFSTSEHILFATKEQTAVEETTIFDTKKIIVECKDGNERTGENIQQESSKSESDNEEEEPSEEEVDEAEVERRRKAVIAAKLLKTPSSARSRSAAVSESQVKKALGRNTSVGVRREGSVSRARRGGLTGSILRGVKAGALSAKKKEKKDNDENGKGGTKAVKKTIIESTIDALIQSQRLSRDISSIGLLGNRETSASTSTPRTQKRYGPDRFGYEYGSQHLEISIVPEPGTVLVSKSLSKESSNLNASPIPMDSKMRIRQHTLVRTATIKDDLDIAKLRLSVFSDFTPEIRRQFRHRSMEVLGNRRLKGATCLVASVRYDYVDVNDISKSTEGKDWIIGSVECSTHEFVNTELGARRPGGSVLYITEVAVSPRVRRTGAGTKLLQGIDELAKIRNVETIYLHVDVTNEAACELYQKSGYEILDSTDPVYNDFTTKLNLHDGATKGRNHHLLHKKIQEQQTWIEPELKEEKNERRVLGFDVLD</sequence>
<organism evidence="6 7">
    <name type="scientific">Chaetoceros tenuissimus</name>
    <dbReference type="NCBI Taxonomy" id="426638"/>
    <lineage>
        <taxon>Eukaryota</taxon>
        <taxon>Sar</taxon>
        <taxon>Stramenopiles</taxon>
        <taxon>Ochrophyta</taxon>
        <taxon>Bacillariophyta</taxon>
        <taxon>Coscinodiscophyceae</taxon>
        <taxon>Chaetocerotophycidae</taxon>
        <taxon>Chaetocerotales</taxon>
        <taxon>Chaetocerotaceae</taxon>
        <taxon>Chaetoceros</taxon>
    </lineage>
</organism>
<keyword evidence="1" id="KW-0808">Transferase</keyword>
<keyword evidence="4" id="KW-0732">Signal</keyword>
<evidence type="ECO:0000313" key="7">
    <source>
        <dbReference type="Proteomes" id="UP001054902"/>
    </source>
</evidence>
<dbReference type="Pfam" id="PF00583">
    <property type="entry name" value="Acetyltransf_1"/>
    <property type="match status" value="1"/>
</dbReference>
<feature type="region of interest" description="Disordered" evidence="3">
    <location>
        <begin position="177"/>
        <end position="196"/>
    </location>
</feature>
<dbReference type="GO" id="GO:0007064">
    <property type="term" value="P:mitotic sister chromatid cohesion"/>
    <property type="evidence" value="ECO:0007669"/>
    <property type="project" value="TreeGrafter"/>
</dbReference>
<keyword evidence="7" id="KW-1185">Reference proteome</keyword>
<dbReference type="Gene3D" id="3.40.630.30">
    <property type="match status" value="1"/>
</dbReference>
<feature type="region of interest" description="Disordered" evidence="3">
    <location>
        <begin position="126"/>
        <end position="161"/>
    </location>
</feature>
<dbReference type="PROSITE" id="PS51186">
    <property type="entry name" value="GNAT"/>
    <property type="match status" value="1"/>
</dbReference>
<evidence type="ECO:0000256" key="3">
    <source>
        <dbReference type="SAM" id="MobiDB-lite"/>
    </source>
</evidence>
<feature type="compositionally biased region" description="Acidic residues" evidence="3">
    <location>
        <begin position="92"/>
        <end position="107"/>
    </location>
</feature>
<reference evidence="6 7" key="1">
    <citation type="journal article" date="2021" name="Sci. Rep.">
        <title>The genome of the diatom Chaetoceros tenuissimus carries an ancient integrated fragment of an extant virus.</title>
        <authorList>
            <person name="Hongo Y."/>
            <person name="Kimura K."/>
            <person name="Takaki Y."/>
            <person name="Yoshida Y."/>
            <person name="Baba S."/>
            <person name="Kobayashi G."/>
            <person name="Nagasaki K."/>
            <person name="Hano T."/>
            <person name="Tomaru Y."/>
        </authorList>
    </citation>
    <scope>NUCLEOTIDE SEQUENCE [LARGE SCALE GENOMIC DNA]</scope>
    <source>
        <strain evidence="6 7">NIES-3715</strain>
    </source>
</reference>
<evidence type="ECO:0000256" key="1">
    <source>
        <dbReference type="ARBA" id="ARBA00022679"/>
    </source>
</evidence>
<evidence type="ECO:0000313" key="6">
    <source>
        <dbReference type="EMBL" id="GFH46461.1"/>
    </source>
</evidence>
<dbReference type="GO" id="GO:0031415">
    <property type="term" value="C:NatA complex"/>
    <property type="evidence" value="ECO:0007669"/>
    <property type="project" value="TreeGrafter"/>
</dbReference>
<keyword evidence="2" id="KW-0012">Acyltransferase</keyword>
<gene>
    <name evidence="6" type="ORF">CTEN210_02935</name>
</gene>
<dbReference type="SUPFAM" id="SSF55729">
    <property type="entry name" value="Acyl-CoA N-acyltransferases (Nat)"/>
    <property type="match status" value="1"/>
</dbReference>
<feature type="compositionally biased region" description="Low complexity" evidence="3">
    <location>
        <begin position="126"/>
        <end position="137"/>
    </location>
</feature>
<dbReference type="PANTHER" id="PTHR42919">
    <property type="entry name" value="N-ALPHA-ACETYLTRANSFERASE"/>
    <property type="match status" value="1"/>
</dbReference>
<dbReference type="InterPro" id="IPR000182">
    <property type="entry name" value="GNAT_dom"/>
</dbReference>
<evidence type="ECO:0000259" key="5">
    <source>
        <dbReference type="PROSITE" id="PS51186"/>
    </source>
</evidence>
<dbReference type="PANTHER" id="PTHR42919:SF8">
    <property type="entry name" value="N-ALPHA-ACETYLTRANSFERASE 50"/>
    <property type="match status" value="1"/>
</dbReference>
<proteinExistence type="predicted"/>
<dbReference type="InterPro" id="IPR016181">
    <property type="entry name" value="Acyl_CoA_acyltransferase"/>
</dbReference>
<feature type="region of interest" description="Disordered" evidence="3">
    <location>
        <begin position="75"/>
        <end position="108"/>
    </location>
</feature>
<dbReference type="EMBL" id="BLLK01000022">
    <property type="protein sequence ID" value="GFH46461.1"/>
    <property type="molecule type" value="Genomic_DNA"/>
</dbReference>
<feature type="chain" id="PRO_5042001383" description="N-acetyltransferase domain-containing protein" evidence="4">
    <location>
        <begin position="22"/>
        <end position="520"/>
    </location>
</feature>
<evidence type="ECO:0000256" key="4">
    <source>
        <dbReference type="SAM" id="SignalP"/>
    </source>
</evidence>
<dbReference type="CDD" id="cd04301">
    <property type="entry name" value="NAT_SF"/>
    <property type="match status" value="1"/>
</dbReference>
<dbReference type="Proteomes" id="UP001054902">
    <property type="component" value="Unassembled WGS sequence"/>
</dbReference>
<comment type="caution">
    <text evidence="6">The sequence shown here is derived from an EMBL/GenBank/DDBJ whole genome shotgun (WGS) entry which is preliminary data.</text>
</comment>
<feature type="signal peptide" evidence="4">
    <location>
        <begin position="1"/>
        <end position="21"/>
    </location>
</feature>
<feature type="domain" description="N-acetyltransferase" evidence="5">
    <location>
        <begin position="300"/>
        <end position="477"/>
    </location>
</feature>
<name>A0AAD3CKC1_9STRA</name>
<dbReference type="AlphaFoldDB" id="A0AAD3CKC1"/>
<protein>
    <recommendedName>
        <fullName evidence="5">N-acetyltransferase domain-containing protein</fullName>
    </recommendedName>
</protein>
<dbReference type="InterPro" id="IPR051556">
    <property type="entry name" value="N-term/lysine_N-AcTrnsfr"/>
</dbReference>
<accession>A0AAD3CKC1</accession>
<evidence type="ECO:0000256" key="2">
    <source>
        <dbReference type="ARBA" id="ARBA00023315"/>
    </source>
</evidence>